<reference evidence="3" key="1">
    <citation type="submission" date="2016-10" db="EMBL/GenBank/DDBJ databases">
        <authorList>
            <person name="Varghese N."/>
            <person name="Submissions S."/>
        </authorList>
    </citation>
    <scope>NUCLEOTIDE SEQUENCE [LARGE SCALE GENOMIC DNA]</scope>
    <source>
        <strain evidence="3">DSM 23920</strain>
    </source>
</reference>
<dbReference type="STRING" id="408074.SAMN05660909_01805"/>
<evidence type="ECO:0000259" key="1">
    <source>
        <dbReference type="Pfam" id="PF13649"/>
    </source>
</evidence>
<evidence type="ECO:0000313" key="2">
    <source>
        <dbReference type="EMBL" id="SEA40192.1"/>
    </source>
</evidence>
<name>A0A1H4AX11_9BACT</name>
<feature type="domain" description="Methyltransferase" evidence="1">
    <location>
        <begin position="119"/>
        <end position="209"/>
    </location>
</feature>
<dbReference type="SUPFAM" id="SSF53335">
    <property type="entry name" value="S-adenosyl-L-methionine-dependent methyltransferases"/>
    <property type="match status" value="1"/>
</dbReference>
<accession>A0A1H4AX11</accession>
<dbReference type="InterPro" id="IPR029063">
    <property type="entry name" value="SAM-dependent_MTases_sf"/>
</dbReference>
<dbReference type="CDD" id="cd02440">
    <property type="entry name" value="AdoMet_MTases"/>
    <property type="match status" value="1"/>
</dbReference>
<protein>
    <submittedName>
        <fullName evidence="2">Methyltransferase domain-containing protein</fullName>
    </submittedName>
</protein>
<dbReference type="Pfam" id="PF13649">
    <property type="entry name" value="Methyltransf_25"/>
    <property type="match status" value="1"/>
</dbReference>
<dbReference type="PANTHER" id="PTHR43464:SF77">
    <property type="entry name" value="BLL3586 PROTEIN"/>
    <property type="match status" value="1"/>
</dbReference>
<evidence type="ECO:0000313" key="3">
    <source>
        <dbReference type="Proteomes" id="UP000199656"/>
    </source>
</evidence>
<dbReference type="AlphaFoldDB" id="A0A1H4AX11"/>
<dbReference type="RefSeq" id="WP_225889537.1">
    <property type="nucleotide sequence ID" value="NZ_BKAT01000009.1"/>
</dbReference>
<proteinExistence type="predicted"/>
<dbReference type="GO" id="GO:0032259">
    <property type="term" value="P:methylation"/>
    <property type="evidence" value="ECO:0007669"/>
    <property type="project" value="UniProtKB-KW"/>
</dbReference>
<dbReference type="GO" id="GO:0008168">
    <property type="term" value="F:methyltransferase activity"/>
    <property type="evidence" value="ECO:0007669"/>
    <property type="project" value="UniProtKB-KW"/>
</dbReference>
<keyword evidence="2" id="KW-0808">Transferase</keyword>
<gene>
    <name evidence="2" type="ORF">SAMN05660909_01805</name>
</gene>
<organism evidence="2 3">
    <name type="scientific">Chitinophaga terrae</name>
    <name type="common">ex Kim and Jung 2007</name>
    <dbReference type="NCBI Taxonomy" id="408074"/>
    <lineage>
        <taxon>Bacteria</taxon>
        <taxon>Pseudomonadati</taxon>
        <taxon>Bacteroidota</taxon>
        <taxon>Chitinophagia</taxon>
        <taxon>Chitinophagales</taxon>
        <taxon>Chitinophagaceae</taxon>
        <taxon>Chitinophaga</taxon>
    </lineage>
</organism>
<dbReference type="PANTHER" id="PTHR43464">
    <property type="entry name" value="METHYLTRANSFERASE"/>
    <property type="match status" value="1"/>
</dbReference>
<dbReference type="EMBL" id="FNRL01000006">
    <property type="protein sequence ID" value="SEA40192.1"/>
    <property type="molecule type" value="Genomic_DNA"/>
</dbReference>
<sequence length="287" mass="32626">MIEIFKTNITNQEQAGGVYDALARLLPGARISFDLDDPEKILRIEDDMVDAGMVAETVESLGYVCKVIPDLVCKDATGDMRSFWDNSFIEHREMWGFQPSASARLAMEWFRENNIKDILIPGIGYGRNAAEFIANGIKVTGIEISATAVEMARKHYGSSIRIYEGSVTDMPFNYRLYEGIFCHGLLYLLNAEQRKKMIADCYRQLKPGGWMIFTVISRRSPNYGKGEKVGEDTFRIGKGAELFFYDEAAARKEFEHAGLREVFEIEEPHGAMPGKPPFRFLFIKCRR</sequence>
<keyword evidence="3" id="KW-1185">Reference proteome</keyword>
<dbReference type="Proteomes" id="UP000199656">
    <property type="component" value="Unassembled WGS sequence"/>
</dbReference>
<keyword evidence="2" id="KW-0489">Methyltransferase</keyword>
<dbReference type="Gene3D" id="3.40.50.150">
    <property type="entry name" value="Vaccinia Virus protein VP39"/>
    <property type="match status" value="1"/>
</dbReference>
<dbReference type="InterPro" id="IPR041698">
    <property type="entry name" value="Methyltransf_25"/>
</dbReference>